<sequence>MKTTRTCLPFELVAEILSWLPAKCLLKFMCVSKTWLRLLKTDSHFINLHLHHSIQANHSSILLLRKHDDTEMIQYYHAEAETENTSKAIELELPLTSSSYYLVGIRNGLICLTKKDYSDLCIWNPLTKEHITIPCPPFIPSHFRSRIANLHFGFGFIQGTNEYKVIRIVSSCYDDINARKDYHSLVSVYTLGGIGSWRDLDDVSYYFGRPSAPLVNGSLHWLVFGETKMDWGYYNVIVSFDIKDEVFQELPWPKGVNRFKECTHKEIVELGGVLWYVRCWYGKEAVAWVMKDYGVDGSWTKLYRVESPGICGEFSWLKPLGVANSGEIVLAKDGRKLMMFNPQTNSITKLNEFGFQDADGCMGFRASCPLHLADVLSYYD</sequence>
<dbReference type="PROSITE" id="PS50181">
    <property type="entry name" value="FBOX"/>
    <property type="match status" value="1"/>
</dbReference>
<dbReference type="SUPFAM" id="SSF81383">
    <property type="entry name" value="F-box domain"/>
    <property type="match status" value="1"/>
</dbReference>
<dbReference type="InterPro" id="IPR013187">
    <property type="entry name" value="F-box-assoc_dom_typ3"/>
</dbReference>
<evidence type="ECO:0000313" key="3">
    <source>
        <dbReference type="Proteomes" id="UP000631114"/>
    </source>
</evidence>
<dbReference type="Gene3D" id="1.20.1280.50">
    <property type="match status" value="1"/>
</dbReference>
<dbReference type="Pfam" id="PF00646">
    <property type="entry name" value="F-box"/>
    <property type="match status" value="1"/>
</dbReference>
<proteinExistence type="predicted"/>
<dbReference type="AlphaFoldDB" id="A0A835LUI4"/>
<reference evidence="2 3" key="1">
    <citation type="submission" date="2020-10" db="EMBL/GenBank/DDBJ databases">
        <title>The Coptis chinensis genome and diversification of protoberbering-type alkaloids.</title>
        <authorList>
            <person name="Wang B."/>
            <person name="Shu S."/>
            <person name="Song C."/>
            <person name="Liu Y."/>
        </authorList>
    </citation>
    <scope>NUCLEOTIDE SEQUENCE [LARGE SCALE GENOMIC DNA]</scope>
    <source>
        <strain evidence="2">HL-2020</strain>
        <tissue evidence="2">Leaf</tissue>
    </source>
</reference>
<dbReference type="SMART" id="SM00256">
    <property type="entry name" value="FBOX"/>
    <property type="match status" value="1"/>
</dbReference>
<name>A0A835LUI4_9MAGN</name>
<dbReference type="InterPro" id="IPR001810">
    <property type="entry name" value="F-box_dom"/>
</dbReference>
<keyword evidence="3" id="KW-1185">Reference proteome</keyword>
<dbReference type="Proteomes" id="UP000631114">
    <property type="component" value="Unassembled WGS sequence"/>
</dbReference>
<dbReference type="InterPro" id="IPR050796">
    <property type="entry name" value="SCF_F-box_component"/>
</dbReference>
<comment type="caution">
    <text evidence="2">The sequence shown here is derived from an EMBL/GenBank/DDBJ whole genome shotgun (WGS) entry which is preliminary data.</text>
</comment>
<evidence type="ECO:0000313" key="2">
    <source>
        <dbReference type="EMBL" id="KAF9607975.1"/>
    </source>
</evidence>
<evidence type="ECO:0000259" key="1">
    <source>
        <dbReference type="PROSITE" id="PS50181"/>
    </source>
</evidence>
<dbReference type="Pfam" id="PF08268">
    <property type="entry name" value="FBA_3"/>
    <property type="match status" value="1"/>
</dbReference>
<dbReference type="InterPro" id="IPR017451">
    <property type="entry name" value="F-box-assoc_interact_dom"/>
</dbReference>
<dbReference type="OrthoDB" id="1932945at2759"/>
<dbReference type="NCBIfam" id="TIGR01640">
    <property type="entry name" value="F_box_assoc_1"/>
    <property type="match status" value="1"/>
</dbReference>
<feature type="domain" description="F-box" evidence="1">
    <location>
        <begin position="2"/>
        <end position="48"/>
    </location>
</feature>
<dbReference type="PANTHER" id="PTHR31672">
    <property type="entry name" value="BNACNNG10540D PROTEIN"/>
    <property type="match status" value="1"/>
</dbReference>
<dbReference type="InterPro" id="IPR036047">
    <property type="entry name" value="F-box-like_dom_sf"/>
</dbReference>
<dbReference type="CDD" id="cd22157">
    <property type="entry name" value="F-box_AtFBW1-like"/>
    <property type="match status" value="1"/>
</dbReference>
<protein>
    <recommendedName>
        <fullName evidence="1">F-box domain-containing protein</fullName>
    </recommendedName>
</protein>
<dbReference type="EMBL" id="JADFTS010000004">
    <property type="protein sequence ID" value="KAF9607975.1"/>
    <property type="molecule type" value="Genomic_DNA"/>
</dbReference>
<gene>
    <name evidence="2" type="ORF">IFM89_003895</name>
</gene>
<organism evidence="2 3">
    <name type="scientific">Coptis chinensis</name>
    <dbReference type="NCBI Taxonomy" id="261450"/>
    <lineage>
        <taxon>Eukaryota</taxon>
        <taxon>Viridiplantae</taxon>
        <taxon>Streptophyta</taxon>
        <taxon>Embryophyta</taxon>
        <taxon>Tracheophyta</taxon>
        <taxon>Spermatophyta</taxon>
        <taxon>Magnoliopsida</taxon>
        <taxon>Ranunculales</taxon>
        <taxon>Ranunculaceae</taxon>
        <taxon>Coptidoideae</taxon>
        <taxon>Coptis</taxon>
    </lineage>
</organism>
<dbReference type="PANTHER" id="PTHR31672:SF13">
    <property type="entry name" value="F-BOX PROTEIN CPR30-LIKE"/>
    <property type="match status" value="1"/>
</dbReference>
<accession>A0A835LUI4</accession>